<name>A0A5F9CL24_RABIT</name>
<evidence type="ECO:0000313" key="8">
    <source>
        <dbReference type="Ensembl" id="ENSOCUP00000034205.1"/>
    </source>
</evidence>
<evidence type="ECO:0000313" key="9">
    <source>
        <dbReference type="Proteomes" id="UP000001811"/>
    </source>
</evidence>
<keyword evidence="9" id="KW-1185">Reference proteome</keyword>
<keyword evidence="3" id="KW-1064">Adaptive immunity</keyword>
<dbReference type="PANTHER" id="PTHR19343">
    <property type="entry name" value="T CELL RECEPTOR ALPHA VARIABLE 1-2"/>
    <property type="match status" value="1"/>
</dbReference>
<evidence type="ECO:0000256" key="5">
    <source>
        <dbReference type="ARBA" id="ARBA00023319"/>
    </source>
</evidence>
<accession>A0A5F9CL24</accession>
<reference evidence="8 9" key="1">
    <citation type="journal article" date="2011" name="Nature">
        <title>A high-resolution map of human evolutionary constraint using 29 mammals.</title>
        <authorList>
            <person name="Lindblad-Toh K."/>
            <person name="Garber M."/>
            <person name="Zuk O."/>
            <person name="Lin M.F."/>
            <person name="Parker B.J."/>
            <person name="Washietl S."/>
            <person name="Kheradpour P."/>
            <person name="Ernst J."/>
            <person name="Jordan G."/>
            <person name="Mauceli E."/>
            <person name="Ward L.D."/>
            <person name="Lowe C.B."/>
            <person name="Holloway A.K."/>
            <person name="Clamp M."/>
            <person name="Gnerre S."/>
            <person name="Alfoldi J."/>
            <person name="Beal K."/>
            <person name="Chang J."/>
            <person name="Clawson H."/>
            <person name="Cuff J."/>
            <person name="Di Palma F."/>
            <person name="Fitzgerald S."/>
            <person name="Flicek P."/>
            <person name="Guttman M."/>
            <person name="Hubisz M.J."/>
            <person name="Jaffe D.B."/>
            <person name="Jungreis I."/>
            <person name="Kent W.J."/>
            <person name="Kostka D."/>
            <person name="Lara M."/>
            <person name="Martins A.L."/>
            <person name="Massingham T."/>
            <person name="Moltke I."/>
            <person name="Raney B.J."/>
            <person name="Rasmussen M.D."/>
            <person name="Robinson J."/>
            <person name="Stark A."/>
            <person name="Vilella A.J."/>
            <person name="Wen J."/>
            <person name="Xie X."/>
            <person name="Zody M.C."/>
            <person name="Baldwin J."/>
            <person name="Bloom T."/>
            <person name="Chin C.W."/>
            <person name="Heiman D."/>
            <person name="Nicol R."/>
            <person name="Nusbaum C."/>
            <person name="Young S."/>
            <person name="Wilkinson J."/>
            <person name="Worley K.C."/>
            <person name="Kovar C.L."/>
            <person name="Muzny D.M."/>
            <person name="Gibbs R.A."/>
            <person name="Cree A."/>
            <person name="Dihn H.H."/>
            <person name="Fowler G."/>
            <person name="Jhangiani S."/>
            <person name="Joshi V."/>
            <person name="Lee S."/>
            <person name="Lewis L.R."/>
            <person name="Nazareth L.V."/>
            <person name="Okwuonu G."/>
            <person name="Santibanez J."/>
            <person name="Warren W.C."/>
            <person name="Mardis E.R."/>
            <person name="Weinstock G.M."/>
            <person name="Wilson R.K."/>
            <person name="Delehaunty K."/>
            <person name="Dooling D."/>
            <person name="Fronik C."/>
            <person name="Fulton L."/>
            <person name="Fulton B."/>
            <person name="Graves T."/>
            <person name="Minx P."/>
            <person name="Sodergren E."/>
            <person name="Birney E."/>
            <person name="Margulies E.H."/>
            <person name="Herrero J."/>
            <person name="Green E.D."/>
            <person name="Haussler D."/>
            <person name="Siepel A."/>
            <person name="Goldman N."/>
            <person name="Pollard K.S."/>
            <person name="Pedersen J.S."/>
            <person name="Lander E.S."/>
            <person name="Kellis M."/>
        </authorList>
    </citation>
    <scope>NUCLEOTIDE SEQUENCE [LARGE SCALE GENOMIC DNA]</scope>
    <source>
        <strain evidence="8 9">Thorbecke inbred</strain>
    </source>
</reference>
<dbReference type="Proteomes" id="UP000001811">
    <property type="component" value="Chromosome 17"/>
</dbReference>
<dbReference type="AlphaFoldDB" id="A0A5F9CL24"/>
<dbReference type="GO" id="GO:0002250">
    <property type="term" value="P:adaptive immune response"/>
    <property type="evidence" value="ECO:0007669"/>
    <property type="project" value="UniProtKB-KW"/>
</dbReference>
<evidence type="ECO:0000256" key="6">
    <source>
        <dbReference type="ARBA" id="ARBA00043266"/>
    </source>
</evidence>
<evidence type="ECO:0000256" key="4">
    <source>
        <dbReference type="ARBA" id="ARBA00023170"/>
    </source>
</evidence>
<feature type="domain" description="Immunoglobulin V-set" evidence="7">
    <location>
        <begin position="28"/>
        <end position="102"/>
    </location>
</feature>
<dbReference type="EMBL" id="AAGW02024194">
    <property type="status" value="NOT_ANNOTATED_CDS"/>
    <property type="molecule type" value="Genomic_DNA"/>
</dbReference>
<dbReference type="InterPro" id="IPR013106">
    <property type="entry name" value="Ig_V-set"/>
</dbReference>
<keyword evidence="4" id="KW-0675">Receptor</keyword>
<dbReference type="GO" id="GO:0042101">
    <property type="term" value="C:T cell receptor complex"/>
    <property type="evidence" value="ECO:0007669"/>
    <property type="project" value="UniProtKB-KW"/>
</dbReference>
<dbReference type="InterPro" id="IPR051006">
    <property type="entry name" value="TCR_variable_domain"/>
</dbReference>
<dbReference type="EMBL" id="AAGW02024192">
    <property type="status" value="NOT_ANNOTATED_CDS"/>
    <property type="molecule type" value="Genomic_DNA"/>
</dbReference>
<dbReference type="SUPFAM" id="SSF48726">
    <property type="entry name" value="Immunoglobulin"/>
    <property type="match status" value="1"/>
</dbReference>
<keyword evidence="6" id="KW-1279">T cell receptor</keyword>
<dbReference type="Gene3D" id="2.60.40.10">
    <property type="entry name" value="Immunoglobulins"/>
    <property type="match status" value="1"/>
</dbReference>
<dbReference type="Pfam" id="PF07686">
    <property type="entry name" value="V-set"/>
    <property type="match status" value="1"/>
</dbReference>
<dbReference type="InterPro" id="IPR036179">
    <property type="entry name" value="Ig-like_dom_sf"/>
</dbReference>
<dbReference type="InParanoid" id="A0A5F9CL24"/>
<dbReference type="Ensembl" id="ENSOCUT00000059465.1">
    <property type="protein sequence ID" value="ENSOCUP00000034205.1"/>
    <property type="gene ID" value="ENSOCUG00000029947.1"/>
</dbReference>
<dbReference type="GeneTree" id="ENSGT00940000153130"/>
<reference evidence="8" key="3">
    <citation type="submission" date="2025-09" db="UniProtKB">
        <authorList>
            <consortium name="Ensembl"/>
        </authorList>
    </citation>
    <scope>IDENTIFICATION</scope>
    <source>
        <strain evidence="8">Thorbecke</strain>
    </source>
</reference>
<dbReference type="PANTHER" id="PTHR19343:SF0">
    <property type="entry name" value="T CELL RECEPTOR ALPHA VARIABLE 23_DELTA VARIABLE 6"/>
    <property type="match status" value="1"/>
</dbReference>
<evidence type="ECO:0000259" key="7">
    <source>
        <dbReference type="Pfam" id="PF07686"/>
    </source>
</evidence>
<organism evidence="8 9">
    <name type="scientific">Oryctolagus cuniculus</name>
    <name type="common">Rabbit</name>
    <dbReference type="NCBI Taxonomy" id="9986"/>
    <lineage>
        <taxon>Eukaryota</taxon>
        <taxon>Metazoa</taxon>
        <taxon>Chordata</taxon>
        <taxon>Craniata</taxon>
        <taxon>Vertebrata</taxon>
        <taxon>Euteleostomi</taxon>
        <taxon>Mammalia</taxon>
        <taxon>Eutheria</taxon>
        <taxon>Euarchontoglires</taxon>
        <taxon>Glires</taxon>
        <taxon>Lagomorpha</taxon>
        <taxon>Leporidae</taxon>
        <taxon>Oryctolagus</taxon>
    </lineage>
</organism>
<dbReference type="InterPro" id="IPR013783">
    <property type="entry name" value="Ig-like_fold"/>
</dbReference>
<protein>
    <recommendedName>
        <fullName evidence="7">Immunoglobulin V-set domain-containing protein</fullName>
    </recommendedName>
</protein>
<proteinExistence type="predicted"/>
<dbReference type="Bgee" id="ENSOCUG00000029947">
    <property type="expression patterns" value="Expressed in blood and 1 other cell type or tissue"/>
</dbReference>
<reference evidence="8" key="2">
    <citation type="submission" date="2025-08" db="UniProtKB">
        <authorList>
            <consortium name="Ensembl"/>
        </authorList>
    </citation>
    <scope>IDENTIFICATION</scope>
    <source>
        <strain evidence="8">Thorbecke</strain>
    </source>
</reference>
<keyword evidence="2" id="KW-0391">Immunity</keyword>
<dbReference type="SMR" id="A0A5F9CL24"/>
<keyword evidence="5" id="KW-0393">Immunoglobulin domain</keyword>
<evidence type="ECO:0000256" key="3">
    <source>
        <dbReference type="ARBA" id="ARBA00023130"/>
    </source>
</evidence>
<dbReference type="STRING" id="9986.ENSOCUP00000034205"/>
<evidence type="ECO:0000256" key="2">
    <source>
        <dbReference type="ARBA" id="ARBA00022859"/>
    </source>
</evidence>
<dbReference type="EMBL" id="AAGW02024193">
    <property type="status" value="NOT_ANNOTATED_CDS"/>
    <property type="molecule type" value="Genomic_DNA"/>
</dbReference>
<evidence type="ECO:0000256" key="1">
    <source>
        <dbReference type="ARBA" id="ARBA00022729"/>
    </source>
</evidence>
<sequence>CLNLLVGNVPIIWLQNSVQEIKRNPPFLSVQDGVFVLNCDYTSNYFPWYKKEERKGPTLLIEIRSNVDKKQDGRVTVLLNKNAKHISLHISATRPGDSATYFYIKYIFHVKFMSILLCTVCL</sequence>
<keyword evidence="1" id="KW-0732">Signal</keyword>
<dbReference type="GO" id="GO:0042605">
    <property type="term" value="F:peptide antigen binding"/>
    <property type="evidence" value="ECO:0007669"/>
    <property type="project" value="TreeGrafter"/>
</dbReference>